<feature type="transmembrane region" description="Helical" evidence="1">
    <location>
        <begin position="56"/>
        <end position="76"/>
    </location>
</feature>
<dbReference type="RefSeq" id="WP_250339366.1">
    <property type="nucleotide sequence ID" value="NZ_CP063231.1"/>
</dbReference>
<dbReference type="Proteomes" id="UP001056681">
    <property type="component" value="Chromosome"/>
</dbReference>
<organism evidence="2 3">
    <name type="scientific">Luteibacter flocculans</name>
    <dbReference type="NCBI Taxonomy" id="2780091"/>
    <lineage>
        <taxon>Bacteria</taxon>
        <taxon>Pseudomonadati</taxon>
        <taxon>Pseudomonadota</taxon>
        <taxon>Gammaproteobacteria</taxon>
        <taxon>Lysobacterales</taxon>
        <taxon>Rhodanobacteraceae</taxon>
        <taxon>Luteibacter</taxon>
    </lineage>
</organism>
<name>A0ABY4T701_9GAMM</name>
<gene>
    <name evidence="2" type="ORF">IM816_00595</name>
</gene>
<sequence length="111" mass="12026">MDKAMALIRCLPAQVACFFVAVGLLSFDRIIVLALRPNSLLATPNSGYFVGASVENLWLTLAYGFVATVISASLVLRTRKSGRFFVRSLAATFSVAICVFAFAITIAFMRP</sequence>
<keyword evidence="1" id="KW-1133">Transmembrane helix</keyword>
<dbReference type="EMBL" id="CP063231">
    <property type="protein sequence ID" value="URL58674.1"/>
    <property type="molecule type" value="Genomic_DNA"/>
</dbReference>
<keyword evidence="1" id="KW-0472">Membrane</keyword>
<evidence type="ECO:0000313" key="3">
    <source>
        <dbReference type="Proteomes" id="UP001056681"/>
    </source>
</evidence>
<evidence type="ECO:0000313" key="2">
    <source>
        <dbReference type="EMBL" id="URL58674.1"/>
    </source>
</evidence>
<proteinExistence type="predicted"/>
<feature type="transmembrane region" description="Helical" evidence="1">
    <location>
        <begin position="12"/>
        <end position="36"/>
    </location>
</feature>
<evidence type="ECO:0000256" key="1">
    <source>
        <dbReference type="SAM" id="Phobius"/>
    </source>
</evidence>
<keyword evidence="1" id="KW-0812">Transmembrane</keyword>
<feature type="transmembrane region" description="Helical" evidence="1">
    <location>
        <begin position="88"/>
        <end position="109"/>
    </location>
</feature>
<keyword evidence="3" id="KW-1185">Reference proteome</keyword>
<protein>
    <submittedName>
        <fullName evidence="2">Uncharacterized protein</fullName>
    </submittedName>
</protein>
<accession>A0ABY4T701</accession>
<reference evidence="2" key="1">
    <citation type="submission" date="2020-10" db="EMBL/GenBank/DDBJ databases">
        <title>Whole-genome sequence of Luteibacter sp. EIF3.</title>
        <authorList>
            <person name="Friedrich I."/>
            <person name="Hertel R."/>
            <person name="Daniel R."/>
        </authorList>
    </citation>
    <scope>NUCLEOTIDE SEQUENCE</scope>
    <source>
        <strain evidence="2">EIF3</strain>
    </source>
</reference>